<dbReference type="FunFam" id="3.40.50.1820:FF:000057">
    <property type="entry name" value="Lipase"/>
    <property type="match status" value="1"/>
</dbReference>
<feature type="active site" description="Nucleophile" evidence="7">
    <location>
        <position position="208"/>
    </location>
</feature>
<sequence length="442" mass="50312">MKILLTFSYFVLVTFIFTLNINFGHSKVVRKIRMKRSIYYTENIQNFFNSNIMRRFRNMMAKECPIDPDENLDVPQIVRRHGYPSETHILETEDGYLLKVHRIPGDRDGVKGKQAVLLQHGLLGSSADWVLNGNTTLAFYLADNGYDVWLSNARGNIYSRGHVSLPLSSPEYWNFSWHEIATKDLPTVLYHISNTTEKPGEIIYIGHSMGTTISYVLASTLPQVAKNLKVIISLAPTVYMTHLQSPVRYLAPFASDLAWITKYLGIKQFAPTNKLLILLSYQCEKSYGKAICRNLLYALGGFNQAETNMTMLPKITSHDPAGASTKTLLHYAQEIRDDGKFQQYDYGTEGNLEKYGTPTPPEYNLTNVKRPVYLVYAAADILTSYIDVERLAKNLTTLVGMYKVPSKNFGHVDFIFGIHAFEYVYKPVVQFLHNLTLEENLV</sequence>
<keyword evidence="5" id="KW-0443">Lipid metabolism</keyword>
<keyword evidence="3" id="KW-0378">Hydrolase</keyword>
<evidence type="ECO:0000256" key="1">
    <source>
        <dbReference type="ARBA" id="ARBA00010701"/>
    </source>
</evidence>
<keyword evidence="10" id="KW-1185">Reference proteome</keyword>
<dbReference type="EMBL" id="JBDJPC010000004">
    <property type="protein sequence ID" value="KAL1505735.1"/>
    <property type="molecule type" value="Genomic_DNA"/>
</dbReference>
<dbReference type="PIRSF" id="PIRSF000862">
    <property type="entry name" value="Steryl_ester_lip"/>
    <property type="match status" value="1"/>
</dbReference>
<evidence type="ECO:0000259" key="8">
    <source>
        <dbReference type="Pfam" id="PF04083"/>
    </source>
</evidence>
<dbReference type="AlphaFoldDB" id="A0ABD1EXG5"/>
<evidence type="ECO:0000256" key="7">
    <source>
        <dbReference type="PIRSR" id="PIRSR000862-1"/>
    </source>
</evidence>
<feature type="domain" description="Partial AB-hydrolase lipase" evidence="8">
    <location>
        <begin position="74"/>
        <end position="133"/>
    </location>
</feature>
<dbReference type="Proteomes" id="UP001566132">
    <property type="component" value="Unassembled WGS sequence"/>
</dbReference>
<keyword evidence="2" id="KW-0732">Signal</keyword>
<dbReference type="GO" id="GO:0016042">
    <property type="term" value="P:lipid catabolic process"/>
    <property type="evidence" value="ECO:0007669"/>
    <property type="project" value="UniProtKB-KW"/>
</dbReference>
<evidence type="ECO:0000256" key="5">
    <source>
        <dbReference type="ARBA" id="ARBA00023098"/>
    </source>
</evidence>
<evidence type="ECO:0000313" key="9">
    <source>
        <dbReference type="EMBL" id="KAL1505735.1"/>
    </source>
</evidence>
<feature type="active site" description="Charge relay system" evidence="7">
    <location>
        <position position="380"/>
    </location>
</feature>
<dbReference type="GO" id="GO:0016787">
    <property type="term" value="F:hydrolase activity"/>
    <property type="evidence" value="ECO:0007669"/>
    <property type="project" value="UniProtKB-KW"/>
</dbReference>
<dbReference type="InterPro" id="IPR029058">
    <property type="entry name" value="AB_hydrolase_fold"/>
</dbReference>
<dbReference type="InterPro" id="IPR006693">
    <property type="entry name" value="AB_hydrolase_lipase"/>
</dbReference>
<reference evidence="9 10" key="1">
    <citation type="submission" date="2024-05" db="EMBL/GenBank/DDBJ databases">
        <title>Genetic variation in Jamaican populations of the coffee berry borer (Hypothenemus hampei).</title>
        <authorList>
            <person name="Errbii M."/>
            <person name="Myrie A."/>
        </authorList>
    </citation>
    <scope>NUCLEOTIDE SEQUENCE [LARGE SCALE GENOMIC DNA]</scope>
    <source>
        <strain evidence="9">JA-Hopewell-2020-01-JO</strain>
        <tissue evidence="9">Whole body</tissue>
    </source>
</reference>
<keyword evidence="6" id="KW-0325">Glycoprotein</keyword>
<name>A0ABD1EXG5_HYPHA</name>
<comment type="similarity">
    <text evidence="1">Belongs to the AB hydrolase superfamily. Lipase family.</text>
</comment>
<dbReference type="SUPFAM" id="SSF53474">
    <property type="entry name" value="alpha/beta-Hydrolases"/>
    <property type="match status" value="1"/>
</dbReference>
<dbReference type="Pfam" id="PF04083">
    <property type="entry name" value="Abhydro_lipase"/>
    <property type="match status" value="1"/>
</dbReference>
<comment type="caution">
    <text evidence="9">The sequence shown here is derived from an EMBL/GenBank/DDBJ whole genome shotgun (WGS) entry which is preliminary data.</text>
</comment>
<gene>
    <name evidence="9" type="ORF">ABEB36_005230</name>
</gene>
<dbReference type="PANTHER" id="PTHR11005">
    <property type="entry name" value="LYSOSOMAL ACID LIPASE-RELATED"/>
    <property type="match status" value="1"/>
</dbReference>
<evidence type="ECO:0000256" key="6">
    <source>
        <dbReference type="ARBA" id="ARBA00023180"/>
    </source>
</evidence>
<proteinExistence type="inferred from homology"/>
<dbReference type="Gene3D" id="3.40.50.1820">
    <property type="entry name" value="alpha/beta hydrolase"/>
    <property type="match status" value="1"/>
</dbReference>
<protein>
    <recommendedName>
        <fullName evidence="8">Partial AB-hydrolase lipase domain-containing protein</fullName>
    </recommendedName>
</protein>
<dbReference type="InterPro" id="IPR025483">
    <property type="entry name" value="Lipase_euk"/>
</dbReference>
<evidence type="ECO:0000256" key="3">
    <source>
        <dbReference type="ARBA" id="ARBA00022801"/>
    </source>
</evidence>
<accession>A0ABD1EXG5</accession>
<evidence type="ECO:0000256" key="4">
    <source>
        <dbReference type="ARBA" id="ARBA00022963"/>
    </source>
</evidence>
<keyword evidence="4" id="KW-0442">Lipid degradation</keyword>
<feature type="active site" description="Charge relay system" evidence="7">
    <location>
        <position position="411"/>
    </location>
</feature>
<organism evidence="9 10">
    <name type="scientific">Hypothenemus hampei</name>
    <name type="common">Coffee berry borer</name>
    <dbReference type="NCBI Taxonomy" id="57062"/>
    <lineage>
        <taxon>Eukaryota</taxon>
        <taxon>Metazoa</taxon>
        <taxon>Ecdysozoa</taxon>
        <taxon>Arthropoda</taxon>
        <taxon>Hexapoda</taxon>
        <taxon>Insecta</taxon>
        <taxon>Pterygota</taxon>
        <taxon>Neoptera</taxon>
        <taxon>Endopterygota</taxon>
        <taxon>Coleoptera</taxon>
        <taxon>Polyphaga</taxon>
        <taxon>Cucujiformia</taxon>
        <taxon>Curculionidae</taxon>
        <taxon>Scolytinae</taxon>
        <taxon>Hypothenemus</taxon>
    </lineage>
</organism>
<evidence type="ECO:0000313" key="10">
    <source>
        <dbReference type="Proteomes" id="UP001566132"/>
    </source>
</evidence>
<evidence type="ECO:0000256" key="2">
    <source>
        <dbReference type="ARBA" id="ARBA00022729"/>
    </source>
</evidence>